<organism evidence="3 4">
    <name type="scientific">Coccomyxa viridis</name>
    <dbReference type="NCBI Taxonomy" id="1274662"/>
    <lineage>
        <taxon>Eukaryota</taxon>
        <taxon>Viridiplantae</taxon>
        <taxon>Chlorophyta</taxon>
        <taxon>core chlorophytes</taxon>
        <taxon>Trebouxiophyceae</taxon>
        <taxon>Trebouxiophyceae incertae sedis</taxon>
        <taxon>Coccomyxaceae</taxon>
        <taxon>Coccomyxa</taxon>
    </lineage>
</organism>
<dbReference type="PANTHER" id="PTHR44916:SF1">
    <property type="entry name" value="CHAPERONE DNAJ-DOMAIN SUPERFAMILY PROTEIN-RELATED"/>
    <property type="match status" value="1"/>
</dbReference>
<dbReference type="PROSITE" id="PS00636">
    <property type="entry name" value="DNAJ_1"/>
    <property type="match status" value="1"/>
</dbReference>
<dbReference type="CDD" id="cd06257">
    <property type="entry name" value="DnaJ"/>
    <property type="match status" value="1"/>
</dbReference>
<name>A0ABP1FN88_9CHLO</name>
<proteinExistence type="predicted"/>
<evidence type="ECO:0000259" key="2">
    <source>
        <dbReference type="PROSITE" id="PS50076"/>
    </source>
</evidence>
<sequence>MSDKDLYEVLGITRKASQADIKKAFRKLALKLHPDKNPGDKEACAKFQSLQRIYSVLSDPERRKVYDQTGDLADAEELTGENFDDLYKYYRDLYKEVTEADIDQFASQFRGSDDEAAEVLQYYERFKGDMHQVFEWVMCSEAKADAHRFRDIILAAIDDNKVKLYKKFKAWSEKVAKQPRPKAPLAPKKANASEAADGQNQLVQQIRKGGAERADKAFAALEAKYCGKPKKRKQASSDAGPSEEEFAKIQQQLENRRRKEKK</sequence>
<dbReference type="InterPro" id="IPR001623">
    <property type="entry name" value="DnaJ_domain"/>
</dbReference>
<keyword evidence="4" id="KW-1185">Reference proteome</keyword>
<dbReference type="SMART" id="SM00271">
    <property type="entry name" value="DnaJ"/>
    <property type="match status" value="1"/>
</dbReference>
<dbReference type="Gene3D" id="1.10.287.110">
    <property type="entry name" value="DnaJ domain"/>
    <property type="match status" value="1"/>
</dbReference>
<dbReference type="EMBL" id="CAXHTA020000003">
    <property type="protein sequence ID" value="CAL5220129.1"/>
    <property type="molecule type" value="Genomic_DNA"/>
</dbReference>
<accession>A0ABP1FN88</accession>
<dbReference type="InterPro" id="IPR042977">
    <property type="entry name" value="AtJ6-like"/>
</dbReference>
<dbReference type="InterPro" id="IPR018253">
    <property type="entry name" value="DnaJ_domain_CS"/>
</dbReference>
<dbReference type="Pfam" id="PF00226">
    <property type="entry name" value="DnaJ"/>
    <property type="match status" value="1"/>
</dbReference>
<dbReference type="Proteomes" id="UP001497392">
    <property type="component" value="Unassembled WGS sequence"/>
</dbReference>
<comment type="caution">
    <text evidence="3">The sequence shown here is derived from an EMBL/GenBank/DDBJ whole genome shotgun (WGS) entry which is preliminary data.</text>
</comment>
<feature type="region of interest" description="Disordered" evidence="1">
    <location>
        <begin position="176"/>
        <end position="201"/>
    </location>
</feature>
<feature type="region of interest" description="Disordered" evidence="1">
    <location>
        <begin position="227"/>
        <end position="262"/>
    </location>
</feature>
<dbReference type="SUPFAM" id="SSF46565">
    <property type="entry name" value="Chaperone J-domain"/>
    <property type="match status" value="1"/>
</dbReference>
<dbReference type="InterPro" id="IPR056453">
    <property type="entry name" value="HTH_DNAJC9"/>
</dbReference>
<dbReference type="PRINTS" id="PR00625">
    <property type="entry name" value="JDOMAIN"/>
</dbReference>
<gene>
    <name evidence="3" type="primary">g2086</name>
    <name evidence="3" type="ORF">VP750_LOCUS1788</name>
</gene>
<feature type="domain" description="J" evidence="2">
    <location>
        <begin position="5"/>
        <end position="70"/>
    </location>
</feature>
<dbReference type="Pfam" id="PF23302">
    <property type="entry name" value="HTH_DNAJC9"/>
    <property type="match status" value="1"/>
</dbReference>
<protein>
    <submittedName>
        <fullName evidence="3">G2086 protein</fullName>
    </submittedName>
</protein>
<dbReference type="PANTHER" id="PTHR44916">
    <property type="entry name" value="CHAPERONE DNAJ-DOMAIN SUPERFAMILY PROTEIN-RELATED"/>
    <property type="match status" value="1"/>
</dbReference>
<dbReference type="PROSITE" id="PS50076">
    <property type="entry name" value="DNAJ_2"/>
    <property type="match status" value="1"/>
</dbReference>
<evidence type="ECO:0000313" key="3">
    <source>
        <dbReference type="EMBL" id="CAL5220129.1"/>
    </source>
</evidence>
<evidence type="ECO:0000256" key="1">
    <source>
        <dbReference type="SAM" id="MobiDB-lite"/>
    </source>
</evidence>
<dbReference type="InterPro" id="IPR036869">
    <property type="entry name" value="J_dom_sf"/>
</dbReference>
<evidence type="ECO:0000313" key="4">
    <source>
        <dbReference type="Proteomes" id="UP001497392"/>
    </source>
</evidence>
<reference evidence="3 4" key="1">
    <citation type="submission" date="2024-06" db="EMBL/GenBank/DDBJ databases">
        <authorList>
            <person name="Kraege A."/>
            <person name="Thomma B."/>
        </authorList>
    </citation>
    <scope>NUCLEOTIDE SEQUENCE [LARGE SCALE GENOMIC DNA]</scope>
</reference>